<sequence>SSFHKLNNCSLTSFSSKMVLLPTGPMKFVRLWTTFSLAVGLSKTFVIFKLDVVIWISKLGPFERSTLCINFLAALIFSHPILMLS</sequence>
<keyword evidence="1" id="KW-0812">Transmembrane</keyword>
<reference evidence="2" key="1">
    <citation type="journal article" date="2023" name="IScience">
        <title>Live-bearing cockroach genome reveals convergent evolutionary mechanisms linked to viviparity in insects and beyond.</title>
        <authorList>
            <person name="Fouks B."/>
            <person name="Harrison M.C."/>
            <person name="Mikhailova A.A."/>
            <person name="Marchal E."/>
            <person name="English S."/>
            <person name="Carruthers M."/>
            <person name="Jennings E.C."/>
            <person name="Chiamaka E.L."/>
            <person name="Frigard R.A."/>
            <person name="Pippel M."/>
            <person name="Attardo G.M."/>
            <person name="Benoit J.B."/>
            <person name="Bornberg-Bauer E."/>
            <person name="Tobe S.S."/>
        </authorList>
    </citation>
    <scope>NUCLEOTIDE SEQUENCE</scope>
    <source>
        <strain evidence="2">Stay&amp;Tobe</strain>
    </source>
</reference>
<keyword evidence="1" id="KW-1133">Transmembrane helix</keyword>
<feature type="non-terminal residue" evidence="2">
    <location>
        <position position="1"/>
    </location>
</feature>
<dbReference type="Proteomes" id="UP001233999">
    <property type="component" value="Unassembled WGS sequence"/>
</dbReference>
<reference evidence="2" key="2">
    <citation type="submission" date="2023-05" db="EMBL/GenBank/DDBJ databases">
        <authorList>
            <person name="Fouks B."/>
        </authorList>
    </citation>
    <scope>NUCLEOTIDE SEQUENCE</scope>
    <source>
        <strain evidence="2">Stay&amp;Tobe</strain>
        <tissue evidence="2">Testes</tissue>
    </source>
</reference>
<evidence type="ECO:0000313" key="2">
    <source>
        <dbReference type="EMBL" id="KAJ9577242.1"/>
    </source>
</evidence>
<dbReference type="AlphaFoldDB" id="A0AAD8E5F9"/>
<accession>A0AAD8E5F9</accession>
<feature type="non-terminal residue" evidence="2">
    <location>
        <position position="85"/>
    </location>
</feature>
<dbReference type="EMBL" id="JASPKZ010009370">
    <property type="protein sequence ID" value="KAJ9577242.1"/>
    <property type="molecule type" value="Genomic_DNA"/>
</dbReference>
<feature type="transmembrane region" description="Helical" evidence="1">
    <location>
        <begin position="31"/>
        <end position="55"/>
    </location>
</feature>
<keyword evidence="1" id="KW-0472">Membrane</keyword>
<comment type="caution">
    <text evidence="2">The sequence shown here is derived from an EMBL/GenBank/DDBJ whole genome shotgun (WGS) entry which is preliminary data.</text>
</comment>
<name>A0AAD8E5F9_DIPPU</name>
<evidence type="ECO:0000256" key="1">
    <source>
        <dbReference type="SAM" id="Phobius"/>
    </source>
</evidence>
<protein>
    <submittedName>
        <fullName evidence="2">Uncharacterized protein</fullName>
    </submittedName>
</protein>
<proteinExistence type="predicted"/>
<evidence type="ECO:0000313" key="3">
    <source>
        <dbReference type="Proteomes" id="UP001233999"/>
    </source>
</evidence>
<feature type="transmembrane region" description="Helical" evidence="1">
    <location>
        <begin position="67"/>
        <end position="84"/>
    </location>
</feature>
<keyword evidence="3" id="KW-1185">Reference proteome</keyword>
<organism evidence="2 3">
    <name type="scientific">Diploptera punctata</name>
    <name type="common">Pacific beetle cockroach</name>
    <dbReference type="NCBI Taxonomy" id="6984"/>
    <lineage>
        <taxon>Eukaryota</taxon>
        <taxon>Metazoa</taxon>
        <taxon>Ecdysozoa</taxon>
        <taxon>Arthropoda</taxon>
        <taxon>Hexapoda</taxon>
        <taxon>Insecta</taxon>
        <taxon>Pterygota</taxon>
        <taxon>Neoptera</taxon>
        <taxon>Polyneoptera</taxon>
        <taxon>Dictyoptera</taxon>
        <taxon>Blattodea</taxon>
        <taxon>Blaberoidea</taxon>
        <taxon>Blaberidae</taxon>
        <taxon>Diplopterinae</taxon>
        <taxon>Diploptera</taxon>
    </lineage>
</organism>
<gene>
    <name evidence="2" type="ORF">L9F63_006216</name>
</gene>